<sequence>MAFGYVQAVYQLVALIQASVAPSQALGILSHDVPYYPPYLNTLSLVIDSSRTNETVYGTLCYYSTRSDLQDMEYLFVDMTTTLYAPDKPLGHRVLALPSHTSPAKVILWAGTIDSGQPSLTDPGRRELYQSSTT</sequence>
<dbReference type="GeneID" id="39582712"/>
<accession>A0A3N2PTK3</accession>
<proteinExistence type="predicted"/>
<organism evidence="1 2">
    <name type="scientific">Sodiomyces alkalinus (strain CBS 110278 / VKM F-3762 / F11)</name>
    <name type="common">Alkaliphilic filamentous fungus</name>
    <dbReference type="NCBI Taxonomy" id="1314773"/>
    <lineage>
        <taxon>Eukaryota</taxon>
        <taxon>Fungi</taxon>
        <taxon>Dikarya</taxon>
        <taxon>Ascomycota</taxon>
        <taxon>Pezizomycotina</taxon>
        <taxon>Sordariomycetes</taxon>
        <taxon>Hypocreomycetidae</taxon>
        <taxon>Glomerellales</taxon>
        <taxon>Plectosphaerellaceae</taxon>
        <taxon>Sodiomyces</taxon>
    </lineage>
</organism>
<dbReference type="EMBL" id="ML119056">
    <property type="protein sequence ID" value="ROT37833.1"/>
    <property type="molecule type" value="Genomic_DNA"/>
</dbReference>
<dbReference type="AlphaFoldDB" id="A0A3N2PTK3"/>
<evidence type="ECO:0000313" key="2">
    <source>
        <dbReference type="Proteomes" id="UP000272025"/>
    </source>
</evidence>
<reference evidence="1 2" key="1">
    <citation type="journal article" date="2018" name="Mol. Ecol.">
        <title>The obligate alkalophilic soda-lake fungus Sodiomyces alkalinus has shifted to a protein diet.</title>
        <authorList>
            <person name="Grum-Grzhimaylo A.A."/>
            <person name="Falkoski D.L."/>
            <person name="van den Heuvel J."/>
            <person name="Valero-Jimenez C.A."/>
            <person name="Min B."/>
            <person name="Choi I.G."/>
            <person name="Lipzen A."/>
            <person name="Daum C.G."/>
            <person name="Aanen D.K."/>
            <person name="Tsang A."/>
            <person name="Henrissat B."/>
            <person name="Bilanenko E.N."/>
            <person name="de Vries R.P."/>
            <person name="van Kan J.A.L."/>
            <person name="Grigoriev I.V."/>
            <person name="Debets A.J.M."/>
        </authorList>
    </citation>
    <scope>NUCLEOTIDE SEQUENCE [LARGE SCALE GENOMIC DNA]</scope>
    <source>
        <strain evidence="1 2">F11</strain>
    </source>
</reference>
<evidence type="ECO:0000313" key="1">
    <source>
        <dbReference type="EMBL" id="ROT37833.1"/>
    </source>
</evidence>
<gene>
    <name evidence="1" type="ORF">SODALDRAFT_360123</name>
</gene>
<protein>
    <submittedName>
        <fullName evidence="1">Uncharacterized protein</fullName>
    </submittedName>
</protein>
<keyword evidence="2" id="KW-1185">Reference proteome</keyword>
<name>A0A3N2PTK3_SODAK</name>
<dbReference type="RefSeq" id="XP_028465639.1">
    <property type="nucleotide sequence ID" value="XM_028614234.1"/>
</dbReference>
<dbReference type="Proteomes" id="UP000272025">
    <property type="component" value="Unassembled WGS sequence"/>
</dbReference>